<dbReference type="Proteomes" id="UP000634136">
    <property type="component" value="Unassembled WGS sequence"/>
</dbReference>
<evidence type="ECO:0008006" key="6">
    <source>
        <dbReference type="Google" id="ProtNLM"/>
    </source>
</evidence>
<proteinExistence type="predicted"/>
<organism evidence="4 5">
    <name type="scientific">Senna tora</name>
    <dbReference type="NCBI Taxonomy" id="362788"/>
    <lineage>
        <taxon>Eukaryota</taxon>
        <taxon>Viridiplantae</taxon>
        <taxon>Streptophyta</taxon>
        <taxon>Embryophyta</taxon>
        <taxon>Tracheophyta</taxon>
        <taxon>Spermatophyta</taxon>
        <taxon>Magnoliopsida</taxon>
        <taxon>eudicotyledons</taxon>
        <taxon>Gunneridae</taxon>
        <taxon>Pentapetalae</taxon>
        <taxon>rosids</taxon>
        <taxon>fabids</taxon>
        <taxon>Fabales</taxon>
        <taxon>Fabaceae</taxon>
        <taxon>Caesalpinioideae</taxon>
        <taxon>Cassia clade</taxon>
        <taxon>Senna</taxon>
    </lineage>
</organism>
<comment type="caution">
    <text evidence="4">The sequence shown here is derived from an EMBL/GenBank/DDBJ whole genome shotgun (WGS) entry which is preliminary data.</text>
</comment>
<feature type="domain" description="Retrotransposon gag" evidence="2">
    <location>
        <begin position="214"/>
        <end position="306"/>
    </location>
</feature>
<dbReference type="InterPro" id="IPR005162">
    <property type="entry name" value="Retrotrans_gag_dom"/>
</dbReference>
<evidence type="ECO:0000313" key="5">
    <source>
        <dbReference type="Proteomes" id="UP000634136"/>
    </source>
</evidence>
<keyword evidence="5" id="KW-1185">Reference proteome</keyword>
<dbReference type="InterPro" id="IPR046796">
    <property type="entry name" value="Transposase_32_dom"/>
</dbReference>
<feature type="domain" description="Putative plant transposon protein" evidence="3">
    <location>
        <begin position="416"/>
        <end position="581"/>
    </location>
</feature>
<dbReference type="AlphaFoldDB" id="A0A834THA3"/>
<dbReference type="PANTHER" id="PTHR33223">
    <property type="entry name" value="CCHC-TYPE DOMAIN-CONTAINING PROTEIN"/>
    <property type="match status" value="1"/>
</dbReference>
<reference evidence="4" key="1">
    <citation type="submission" date="2020-09" db="EMBL/GenBank/DDBJ databases">
        <title>Genome-Enabled Discovery of Anthraquinone Biosynthesis in Senna tora.</title>
        <authorList>
            <person name="Kang S.-H."/>
            <person name="Pandey R.P."/>
            <person name="Lee C.-M."/>
            <person name="Sim J.-S."/>
            <person name="Jeong J.-T."/>
            <person name="Choi B.-S."/>
            <person name="Jung M."/>
            <person name="Ginzburg D."/>
            <person name="Zhao K."/>
            <person name="Won S.Y."/>
            <person name="Oh T.-J."/>
            <person name="Yu Y."/>
            <person name="Kim N.-H."/>
            <person name="Lee O.R."/>
            <person name="Lee T.-H."/>
            <person name="Bashyal P."/>
            <person name="Kim T.-S."/>
            <person name="Lee W.-H."/>
            <person name="Kawkins C."/>
            <person name="Kim C.-K."/>
            <person name="Kim J.S."/>
            <person name="Ahn B.O."/>
            <person name="Rhee S.Y."/>
            <person name="Sohng J.K."/>
        </authorList>
    </citation>
    <scope>NUCLEOTIDE SEQUENCE</scope>
    <source>
        <tissue evidence="4">Leaf</tissue>
    </source>
</reference>
<evidence type="ECO:0000313" key="4">
    <source>
        <dbReference type="EMBL" id="KAF7822068.1"/>
    </source>
</evidence>
<dbReference type="Pfam" id="PF20167">
    <property type="entry name" value="Transposase_32"/>
    <property type="match status" value="1"/>
</dbReference>
<name>A0A834THA3_9FABA</name>
<feature type="region of interest" description="Disordered" evidence="1">
    <location>
        <begin position="344"/>
        <end position="363"/>
    </location>
</feature>
<gene>
    <name evidence="4" type="ORF">G2W53_027523</name>
</gene>
<dbReference type="Pfam" id="PF03732">
    <property type="entry name" value="Retrotrans_gag"/>
    <property type="match status" value="1"/>
</dbReference>
<feature type="region of interest" description="Disordered" evidence="1">
    <location>
        <begin position="684"/>
        <end position="705"/>
    </location>
</feature>
<sequence>MRGVVVPEPSPPLEVVVGVGCPERGSSVPLAFLIFSICRFQFSKILQNSKYAYTYRASKEGLSVHLLRRRHKAYRTTRGKESYFDSEIEKTAKKLRKEAKATKQALDSTTPIEEFDNLFDLSELFAEEKSSLINMAEEKTLRELDAPPVQQAPLCITAGNPQAPLELKSGLIHLLPKFRGLTNEDPYNHLKEFHVVCSSMKPDRITEDQIKLRAFPFSLEDAAKKWLFYLPTGSITSWEQMMKTFLERYYPASRVNNLRRDLFGIKQHTHEILFDYWERFKELCASCPQHGIPEQAFISVFCEGLLPGARNTINGAGGGSLAKKNPTEAKRLIEIVASTSRQFGDRQEGDMAAPKTVAGPSKRKTRFDDTRFASSVAETQFTHLFSQASTAIHERRLELDPDSDLDRSMVATVDVLQWADFIKPPTTAGVLSIVQEFYVNFAAKDADDRVFVRGKRVPITREIIRDFYKLPDVHTDVDCAYVALMRHPEEELNYDELGNNLRMNAELGSSPWKKDSKGQYDNLLLSNLSVTARSQLHFLSCRLLPANVVASKKLPRHDQNPSAPTLAFLTLITSLCKRAGVVMPQTEVPLKIIAPVSPARVARSGRRDDSAGPSTTVASSAHYRDPFMKDLYDCQDQYHQSQMATIERNHQFVVGELENLRQQGEHNQECLQVVHHNLLALIRQQDGTDPNPATRPFLPRPGGLR</sequence>
<dbReference type="PANTHER" id="PTHR33223:SF3">
    <property type="match status" value="1"/>
</dbReference>
<evidence type="ECO:0000259" key="3">
    <source>
        <dbReference type="Pfam" id="PF20167"/>
    </source>
</evidence>
<protein>
    <recommendedName>
        <fullName evidence="6">Retrotransposon gag domain-containing protein</fullName>
    </recommendedName>
</protein>
<accession>A0A834THA3</accession>
<evidence type="ECO:0000259" key="2">
    <source>
        <dbReference type="Pfam" id="PF03732"/>
    </source>
</evidence>
<evidence type="ECO:0000256" key="1">
    <source>
        <dbReference type="SAM" id="MobiDB-lite"/>
    </source>
</evidence>
<dbReference type="EMBL" id="JAAIUW010000008">
    <property type="protein sequence ID" value="KAF7822068.1"/>
    <property type="molecule type" value="Genomic_DNA"/>
</dbReference>
<dbReference type="OrthoDB" id="1306017at2759"/>